<organism evidence="1 2">
    <name type="scientific">Schizopora paradoxa</name>
    <dbReference type="NCBI Taxonomy" id="27342"/>
    <lineage>
        <taxon>Eukaryota</taxon>
        <taxon>Fungi</taxon>
        <taxon>Dikarya</taxon>
        <taxon>Basidiomycota</taxon>
        <taxon>Agaricomycotina</taxon>
        <taxon>Agaricomycetes</taxon>
        <taxon>Hymenochaetales</taxon>
        <taxon>Schizoporaceae</taxon>
        <taxon>Schizopora</taxon>
    </lineage>
</organism>
<evidence type="ECO:0000313" key="2">
    <source>
        <dbReference type="Proteomes" id="UP000053477"/>
    </source>
</evidence>
<proteinExistence type="predicted"/>
<dbReference type="InParanoid" id="A0A0H2RNA0"/>
<dbReference type="EMBL" id="KQ086014">
    <property type="protein sequence ID" value="KLO10898.1"/>
    <property type="molecule type" value="Genomic_DNA"/>
</dbReference>
<dbReference type="Proteomes" id="UP000053477">
    <property type="component" value="Unassembled WGS sequence"/>
</dbReference>
<evidence type="ECO:0000313" key="1">
    <source>
        <dbReference type="EMBL" id="KLO10898.1"/>
    </source>
</evidence>
<dbReference type="AlphaFoldDB" id="A0A0H2RNA0"/>
<sequence length="252" mass="28072">MHMGAGRVNFRKRLRCVRTASTFQPTHSAPTFALRPSNIARTGHPPSKAYEARTAHDLARVIGFVGTNWTGLEKARATPPNFQDSIFTTPHAHAKGSHPVKSHFDDANKLSPSPKSFTYYALTNPPPHPPPELSRVFDYRRFLVAIDHKIPTGSAPQSPLKVRRMLCKHPLPHIVRTATESALGNENTQSISTAWPITLSLFGTACLGCEFGFHSNEFLDRATIIDDTRELDAFVTVSKKHSTHRISDQFDR</sequence>
<accession>A0A0H2RNA0</accession>
<reference evidence="1 2" key="1">
    <citation type="submission" date="2015-04" db="EMBL/GenBank/DDBJ databases">
        <title>Complete genome sequence of Schizopora paradoxa KUC8140, a cosmopolitan wood degrader in East Asia.</title>
        <authorList>
            <consortium name="DOE Joint Genome Institute"/>
            <person name="Min B."/>
            <person name="Park H."/>
            <person name="Jang Y."/>
            <person name="Kim J.-J."/>
            <person name="Kim K.H."/>
            <person name="Pangilinan J."/>
            <person name="Lipzen A."/>
            <person name="Riley R."/>
            <person name="Grigoriev I.V."/>
            <person name="Spatafora J.W."/>
            <person name="Choi I.-G."/>
        </authorList>
    </citation>
    <scope>NUCLEOTIDE SEQUENCE [LARGE SCALE GENOMIC DNA]</scope>
    <source>
        <strain evidence="1 2">KUC8140</strain>
    </source>
</reference>
<keyword evidence="2" id="KW-1185">Reference proteome</keyword>
<gene>
    <name evidence="1" type="ORF">SCHPADRAFT_892019</name>
</gene>
<protein>
    <submittedName>
        <fullName evidence="1">Uncharacterized protein</fullName>
    </submittedName>
</protein>
<name>A0A0H2RNA0_9AGAM</name>